<evidence type="ECO:0000313" key="7">
    <source>
        <dbReference type="EMBL" id="RAL43699.1"/>
    </source>
</evidence>
<comment type="caution">
    <text evidence="7">The sequence shown here is derived from an EMBL/GenBank/DDBJ whole genome shotgun (WGS) entry which is preliminary data.</text>
</comment>
<dbReference type="GO" id="GO:0003899">
    <property type="term" value="F:DNA-directed RNA polymerase activity"/>
    <property type="evidence" value="ECO:0007669"/>
    <property type="project" value="InterPro"/>
</dbReference>
<name>A0A328DHE6_9ASTE</name>
<organism evidence="7 8">
    <name type="scientific">Cuscuta australis</name>
    <dbReference type="NCBI Taxonomy" id="267555"/>
    <lineage>
        <taxon>Eukaryota</taxon>
        <taxon>Viridiplantae</taxon>
        <taxon>Streptophyta</taxon>
        <taxon>Embryophyta</taxon>
        <taxon>Tracheophyta</taxon>
        <taxon>Spermatophyta</taxon>
        <taxon>Magnoliopsida</taxon>
        <taxon>eudicotyledons</taxon>
        <taxon>Gunneridae</taxon>
        <taxon>Pentapetalae</taxon>
        <taxon>asterids</taxon>
        <taxon>lamiids</taxon>
        <taxon>Solanales</taxon>
        <taxon>Convolvulaceae</taxon>
        <taxon>Cuscuteae</taxon>
        <taxon>Cuscuta</taxon>
        <taxon>Cuscuta subgen. Grammica</taxon>
        <taxon>Cuscuta sect. Cleistogrammica</taxon>
    </lineage>
</organism>
<dbReference type="GO" id="GO:0006366">
    <property type="term" value="P:transcription by RNA polymerase II"/>
    <property type="evidence" value="ECO:0007669"/>
    <property type="project" value="TreeGrafter"/>
</dbReference>
<dbReference type="EMBL" id="NQVE01000152">
    <property type="protein sequence ID" value="RAL43699.1"/>
    <property type="molecule type" value="Genomic_DNA"/>
</dbReference>
<evidence type="ECO:0000313" key="8">
    <source>
        <dbReference type="Proteomes" id="UP000249390"/>
    </source>
</evidence>
<dbReference type="InterPro" id="IPR014381">
    <property type="entry name" value="Arch_Rpo5/euc_Rpb5"/>
</dbReference>
<protein>
    <recommendedName>
        <fullName evidence="9">DNA-directed RNA polymerases I, II, and III subunit RPABC1</fullName>
    </recommendedName>
</protein>
<evidence type="ECO:0000256" key="4">
    <source>
        <dbReference type="ARBA" id="ARBA00025765"/>
    </source>
</evidence>
<dbReference type="Pfam" id="PF03871">
    <property type="entry name" value="RNA_pol_Rpb5_N"/>
    <property type="match status" value="1"/>
</dbReference>
<dbReference type="SUPFAM" id="SSF53036">
    <property type="entry name" value="Eukaryotic RPB5 N-terminal domain"/>
    <property type="match status" value="1"/>
</dbReference>
<dbReference type="AlphaFoldDB" id="A0A328DHE6"/>
<dbReference type="GO" id="GO:0005665">
    <property type="term" value="C:RNA polymerase II, core complex"/>
    <property type="evidence" value="ECO:0007669"/>
    <property type="project" value="TreeGrafter"/>
</dbReference>
<dbReference type="GO" id="GO:0005666">
    <property type="term" value="C:RNA polymerase III complex"/>
    <property type="evidence" value="ECO:0007669"/>
    <property type="project" value="TreeGrafter"/>
</dbReference>
<dbReference type="FunFam" id="3.90.940.20:FF:000001">
    <property type="entry name" value="DNA-directed RNA polymerases I, II, and III subunit RPABC1"/>
    <property type="match status" value="1"/>
</dbReference>
<evidence type="ECO:0000256" key="3">
    <source>
        <dbReference type="ARBA" id="ARBA00023242"/>
    </source>
</evidence>
<dbReference type="InterPro" id="IPR000783">
    <property type="entry name" value="RNA_pol_subH/Rpb5_C"/>
</dbReference>
<dbReference type="PANTHER" id="PTHR10535">
    <property type="entry name" value="DNA-DIRECTED RNA POLYMERASES I, II, AND III SUBUNIT RPABC1"/>
    <property type="match status" value="1"/>
</dbReference>
<dbReference type="Gene3D" id="3.40.1340.10">
    <property type="entry name" value="RNA polymerase, Rpb5, N-terminal domain"/>
    <property type="match status" value="1"/>
</dbReference>
<feature type="domain" description="RNA polymerase Rpb5 N-terminal" evidence="6">
    <location>
        <begin position="5"/>
        <end position="90"/>
    </location>
</feature>
<dbReference type="SUPFAM" id="SSF55287">
    <property type="entry name" value="RPB5-like RNA polymerase subunit"/>
    <property type="match status" value="1"/>
</dbReference>
<dbReference type="HAMAP" id="MF_00025">
    <property type="entry name" value="RNApol_Rpo5_RPB5"/>
    <property type="match status" value="1"/>
</dbReference>
<accession>A0A328DHE6</accession>
<dbReference type="GO" id="GO:0003677">
    <property type="term" value="F:DNA binding"/>
    <property type="evidence" value="ECO:0007669"/>
    <property type="project" value="InterPro"/>
</dbReference>
<dbReference type="GO" id="GO:0006362">
    <property type="term" value="P:transcription elongation by RNA polymerase I"/>
    <property type="evidence" value="ECO:0007669"/>
    <property type="project" value="TreeGrafter"/>
</dbReference>
<feature type="domain" description="RNA polymerase subunit H/Rpb5 C-terminal" evidence="5">
    <location>
        <begin position="133"/>
        <end position="204"/>
    </location>
</feature>
<dbReference type="GO" id="GO:0042797">
    <property type="term" value="P:tRNA transcription by RNA polymerase III"/>
    <property type="evidence" value="ECO:0007669"/>
    <property type="project" value="TreeGrafter"/>
</dbReference>
<dbReference type="PANTHER" id="PTHR10535:SF0">
    <property type="entry name" value="DNA-DIRECTED RNA POLYMERASES I, II, AND III SUBUNIT RPABC1"/>
    <property type="match status" value="1"/>
</dbReference>
<dbReference type="Proteomes" id="UP000249390">
    <property type="component" value="Unassembled WGS sequence"/>
</dbReference>
<dbReference type="InterPro" id="IPR035913">
    <property type="entry name" value="RPB5-like_sf"/>
</dbReference>
<dbReference type="Pfam" id="PF01191">
    <property type="entry name" value="RNA_pol_Rpb5_C"/>
    <property type="match status" value="1"/>
</dbReference>
<dbReference type="GO" id="GO:0005736">
    <property type="term" value="C:RNA polymerase I complex"/>
    <property type="evidence" value="ECO:0007669"/>
    <property type="project" value="TreeGrafter"/>
</dbReference>
<dbReference type="InterPro" id="IPR036710">
    <property type="entry name" value="RNA_pol_Rpb5_N_sf"/>
</dbReference>
<evidence type="ECO:0000259" key="5">
    <source>
        <dbReference type="Pfam" id="PF01191"/>
    </source>
</evidence>
<keyword evidence="3" id="KW-0539">Nucleus</keyword>
<keyword evidence="2" id="KW-0804">Transcription</keyword>
<evidence type="ECO:0000256" key="1">
    <source>
        <dbReference type="ARBA" id="ARBA00004123"/>
    </source>
</evidence>
<proteinExistence type="inferred from homology"/>
<evidence type="ECO:0008006" key="9">
    <source>
        <dbReference type="Google" id="ProtNLM"/>
    </source>
</evidence>
<dbReference type="Gene3D" id="3.90.940.20">
    <property type="entry name" value="RPB5-like RNA polymerase subunit"/>
    <property type="match status" value="1"/>
</dbReference>
<dbReference type="FunFam" id="3.40.1340.10:FF:000001">
    <property type="entry name" value="DNA-directed RNA polymerases I, II, and III subunit RPABC1"/>
    <property type="match status" value="1"/>
</dbReference>
<sequence length="213" mass="24789">MFFSEEETTRLYTVHKNSLKMLRDRGYEVEDSEIQLTRANFIAKYGEHVKREDLEVQKAMQDNSSDKIIVFYPNNNKIGVQNIRSYIARMRTESFKRAILILQKKLASQARDCINEISSLCLIEVFLEAELLFNIKEHDLVPPHQLLTTAEKKKLLAKYTVSESQLPRIFVTDPVAKYYGLRRGQVVKITRKSETAGDYATYRLTIMFLVAKQ</sequence>
<comment type="similarity">
    <text evidence="4">Belongs to the archaeal Rpo5/eukaryotic RPB5 RNA polymerase subunit family.</text>
</comment>
<reference evidence="7 8" key="1">
    <citation type="submission" date="2018-06" db="EMBL/GenBank/DDBJ databases">
        <title>The Genome of Cuscuta australis (Dodder) Provides Insight into the Evolution of Plant Parasitism.</title>
        <authorList>
            <person name="Liu H."/>
        </authorList>
    </citation>
    <scope>NUCLEOTIDE SEQUENCE [LARGE SCALE GENOMIC DNA]</scope>
    <source>
        <strain evidence="8">cv. Yunnan</strain>
        <tissue evidence="7">Vines</tissue>
    </source>
</reference>
<comment type="subcellular location">
    <subcellularLocation>
        <location evidence="1">Nucleus</location>
    </subcellularLocation>
</comment>
<gene>
    <name evidence="7" type="ORF">DM860_014200</name>
</gene>
<evidence type="ECO:0000259" key="6">
    <source>
        <dbReference type="Pfam" id="PF03871"/>
    </source>
</evidence>
<dbReference type="PIRSF" id="PIRSF000747">
    <property type="entry name" value="RPB5"/>
    <property type="match status" value="1"/>
</dbReference>
<dbReference type="InterPro" id="IPR005571">
    <property type="entry name" value="RNA_pol_Rpb5_N"/>
</dbReference>
<keyword evidence="8" id="KW-1185">Reference proteome</keyword>
<dbReference type="NCBIfam" id="NF007129">
    <property type="entry name" value="PRK09570.1"/>
    <property type="match status" value="1"/>
</dbReference>
<evidence type="ECO:0000256" key="2">
    <source>
        <dbReference type="ARBA" id="ARBA00023163"/>
    </source>
</evidence>